<gene>
    <name evidence="1" type="ORF">PAPOLLO_LOCUS27166</name>
</gene>
<evidence type="ECO:0000313" key="1">
    <source>
        <dbReference type="EMBL" id="CAG5057395.1"/>
    </source>
</evidence>
<organism evidence="1 2">
    <name type="scientific">Parnassius apollo</name>
    <name type="common">Apollo butterfly</name>
    <name type="synonym">Papilio apollo</name>
    <dbReference type="NCBI Taxonomy" id="110799"/>
    <lineage>
        <taxon>Eukaryota</taxon>
        <taxon>Metazoa</taxon>
        <taxon>Ecdysozoa</taxon>
        <taxon>Arthropoda</taxon>
        <taxon>Hexapoda</taxon>
        <taxon>Insecta</taxon>
        <taxon>Pterygota</taxon>
        <taxon>Neoptera</taxon>
        <taxon>Endopterygota</taxon>
        <taxon>Lepidoptera</taxon>
        <taxon>Glossata</taxon>
        <taxon>Ditrysia</taxon>
        <taxon>Papilionoidea</taxon>
        <taxon>Papilionidae</taxon>
        <taxon>Parnassiinae</taxon>
        <taxon>Parnassini</taxon>
        <taxon>Parnassius</taxon>
        <taxon>Parnassius</taxon>
    </lineage>
</organism>
<dbReference type="OrthoDB" id="8430171at2759"/>
<dbReference type="PANTHER" id="PTHR33480">
    <property type="entry name" value="SET DOMAIN-CONTAINING PROTEIN-RELATED"/>
    <property type="match status" value="1"/>
</dbReference>
<sequence length="352" mass="39840">MTLNPDSMDGSNSKDGCELDSEKLKPVLPANVICDIPINILKETDDSISFVIPKGALMPSDCISDKGEDISPFVSSSNEVDNLLKERDILDGSNNIALSLEKLKQPLSEDFHDTNITPEGKVKSPKGVVIAKDINGKRNLRKRDKCLGFYSIKEQPSHLIECDYTLSTINAQVKKQKSFLRHFKVDNNLKNIVFPLMESDTISLIAQKDKIICMFGVHYFKKYGETHSVMTSHKMRDLAKLLVEVNKLKPKISCLEEVLKPQYYRTLVDASKNVIQYNKKETQFEALSYVLNIANLLKYCCRIAISESSKLLETPESVKFKEDMKSLILQINRNWRQDIATLVHCSDNSDSD</sequence>
<reference evidence="1" key="1">
    <citation type="submission" date="2021-04" db="EMBL/GenBank/DDBJ databases">
        <authorList>
            <person name="Tunstrom K."/>
        </authorList>
    </citation>
    <scope>NUCLEOTIDE SEQUENCE</scope>
</reference>
<protein>
    <submittedName>
        <fullName evidence="1">(apollo) hypothetical protein</fullName>
    </submittedName>
</protein>
<dbReference type="EMBL" id="CAJQZP010001624">
    <property type="protein sequence ID" value="CAG5057395.1"/>
    <property type="molecule type" value="Genomic_DNA"/>
</dbReference>
<dbReference type="Proteomes" id="UP000691718">
    <property type="component" value="Unassembled WGS sequence"/>
</dbReference>
<name>A0A8S3Y970_PARAO</name>
<comment type="caution">
    <text evidence="1">The sequence shown here is derived from an EMBL/GenBank/DDBJ whole genome shotgun (WGS) entry which is preliminary data.</text>
</comment>
<dbReference type="AlphaFoldDB" id="A0A8S3Y970"/>
<proteinExistence type="predicted"/>
<keyword evidence="2" id="KW-1185">Reference proteome</keyword>
<evidence type="ECO:0000313" key="2">
    <source>
        <dbReference type="Proteomes" id="UP000691718"/>
    </source>
</evidence>
<accession>A0A8S3Y970</accession>